<protein>
    <recommendedName>
        <fullName evidence="3">DNA polymerase III subunit alpha</fullName>
        <ecNumber evidence="2">2.7.7.7</ecNumber>
    </recommendedName>
</protein>
<dbReference type="EC" id="2.7.7.7" evidence="2"/>
<accession>A0A0S3QVX8</accession>
<dbReference type="InterPro" id="IPR040982">
    <property type="entry name" value="DNA_pol3_finger"/>
</dbReference>
<dbReference type="NCBIfam" id="TIGR00594">
    <property type="entry name" value="polc"/>
    <property type="match status" value="1"/>
</dbReference>
<dbReference type="GO" id="GO:0003887">
    <property type="term" value="F:DNA-directed DNA polymerase activity"/>
    <property type="evidence" value="ECO:0007669"/>
    <property type="project" value="UniProtKB-KW"/>
</dbReference>
<dbReference type="EMBL" id="AP013035">
    <property type="protein sequence ID" value="BAT72486.1"/>
    <property type="molecule type" value="Genomic_DNA"/>
</dbReference>
<dbReference type="AlphaFoldDB" id="A0A0S3QVX8"/>
<evidence type="ECO:0000256" key="5">
    <source>
        <dbReference type="ARBA" id="ARBA00022695"/>
    </source>
</evidence>
<dbReference type="PATRIC" id="fig|1298851.3.peg.1781"/>
<proteinExistence type="predicted"/>
<dbReference type="InterPro" id="IPR016195">
    <property type="entry name" value="Pol/histidinol_Pase-like"/>
</dbReference>
<evidence type="ECO:0000256" key="3">
    <source>
        <dbReference type="ARBA" id="ARBA00019114"/>
    </source>
</evidence>
<dbReference type="CDD" id="cd12113">
    <property type="entry name" value="PHP_PolIIIA_DnaE3"/>
    <property type="match status" value="1"/>
</dbReference>
<dbReference type="InterPro" id="IPR004805">
    <property type="entry name" value="DnaE2/DnaE/PolC"/>
</dbReference>
<evidence type="ECO:0000256" key="7">
    <source>
        <dbReference type="ARBA" id="ARBA00022932"/>
    </source>
</evidence>
<evidence type="ECO:0000256" key="6">
    <source>
        <dbReference type="ARBA" id="ARBA00022705"/>
    </source>
</evidence>
<comment type="catalytic activity">
    <reaction evidence="8">
        <text>DNA(n) + a 2'-deoxyribonucleoside 5'-triphosphate = DNA(n+1) + diphosphate</text>
        <dbReference type="Rhea" id="RHEA:22508"/>
        <dbReference type="Rhea" id="RHEA-COMP:17339"/>
        <dbReference type="Rhea" id="RHEA-COMP:17340"/>
        <dbReference type="ChEBI" id="CHEBI:33019"/>
        <dbReference type="ChEBI" id="CHEBI:61560"/>
        <dbReference type="ChEBI" id="CHEBI:173112"/>
        <dbReference type="EC" id="2.7.7.7"/>
    </reaction>
</comment>
<dbReference type="CDD" id="cd04485">
    <property type="entry name" value="DnaE_OBF"/>
    <property type="match status" value="1"/>
</dbReference>
<evidence type="ECO:0000256" key="4">
    <source>
        <dbReference type="ARBA" id="ARBA00022679"/>
    </source>
</evidence>
<dbReference type="GO" id="GO:0003676">
    <property type="term" value="F:nucleic acid binding"/>
    <property type="evidence" value="ECO:0007669"/>
    <property type="project" value="InterPro"/>
</dbReference>
<evidence type="ECO:0000313" key="10">
    <source>
        <dbReference type="EMBL" id="BAT72486.1"/>
    </source>
</evidence>
<dbReference type="Gene3D" id="2.40.50.140">
    <property type="entry name" value="Nucleic acid-binding proteins"/>
    <property type="match status" value="1"/>
</dbReference>
<keyword evidence="11" id="KW-1185">Reference proteome</keyword>
<evidence type="ECO:0000256" key="8">
    <source>
        <dbReference type="ARBA" id="ARBA00049244"/>
    </source>
</evidence>
<dbReference type="RefSeq" id="WP_068550652.1">
    <property type="nucleotide sequence ID" value="NZ_AP013035.1"/>
</dbReference>
<dbReference type="Pfam" id="PF17657">
    <property type="entry name" value="DNA_pol3_finger"/>
    <property type="match status" value="1"/>
</dbReference>
<reference evidence="11" key="1">
    <citation type="journal article" date="2018" name="Science">
        <title>A primordial and reversible TCA cycle in a facultatively chemolithoautotrophic thermophile.</title>
        <authorList>
            <person name="Nunoura T."/>
            <person name="Chikaraishi Y."/>
            <person name="Izaki R."/>
            <person name="Suwa T."/>
            <person name="Sato T."/>
            <person name="Harada T."/>
            <person name="Mori K."/>
            <person name="Kato Y."/>
            <person name="Miyazaki M."/>
            <person name="Shimamura S."/>
            <person name="Yanagawa K."/>
            <person name="Shuto A."/>
            <person name="Ohkouchi N."/>
            <person name="Fujita N."/>
            <person name="Takaki Y."/>
            <person name="Atomi H."/>
            <person name="Takai K."/>
        </authorList>
    </citation>
    <scope>NUCLEOTIDE SEQUENCE [LARGE SCALE GENOMIC DNA]</scope>
    <source>
        <strain evidence="11">DSM 17441 / JCM 13301 / NBRC 103674 / ABI70S6</strain>
    </source>
</reference>
<dbReference type="InterPro" id="IPR012340">
    <property type="entry name" value="NA-bd_OB-fold"/>
</dbReference>
<sequence length="1151" mass="129320">MAEFVHLHLHTQYSLLDGAIKIKSLFPRAKELGFNALAITDHGNMFGAVKFFQAAKDNSIKPIIGCEMYIAPGSRFEKKSTRGGSDAAYHIVLLAKNEIGYKNLIKLVTAGYLEGFYYKPRIDKELLREHSEGLIALSACLKGEIPVQLLSGNYEKAKQTLYEYLDIFGKENFYLELMRHGIEDEDRVNGGLLKIAREENVGVVATNDCHYLYPDDAEAHDILLCVQTGKKVEDANRMRMETNQLYLKSPEEMAEIFKDVPEAVENTLKIAEACNFEFKLNSEYHLPVYKVPEGHTLESYLRELAYNGLEKRKERGELYSEIPYEDYVKRLEYELSVIEQMGFPGYFLIVWDFVNYAKKNGIPVGPGRGSAAGALVSYCLEITDIDPLRWGLLFERFLNPERISMPDIDIDICKERRELVIDYVKEKYGHDNVAKILAVGTLATRAVVRDVGRALGFSPAEVDRIAKLFPAMGVSVDEAIELEPRIREEIEKNPKIKELVKIASKLEGLCRQASTHAAGIVITPKKLTEYIPLYKNEKENEITTQYDKDDLEALGLLKMDLLGLRTLTVIDTALRLIEAYKNQKVDIRHLPLDDPKTYELLRSGQTLGVFQLESSGMRELLKRLKPSRFEDLIALVALYRPGPLGSGMVDDFIERKHGKKPIEYEHPDLEPILAETYGVILYQEQVMKIAQRIAGFTLGQADVLRKAMGKKKADLMAEMRTKFIEGAVANGYEQKFAEDLFDKMAKFAEYGFNKSHSAAYAMVAYQTAYLKAHYPVEFMAALISSEINNTEKIYLYLQECKELGIEVLPPDINESHVIFRVDGNSLRFGLAAIKGVGEAAAEAIVEARGNKPFESFFDFCKRTAGLKVNRKTVEALIKAGSMDRFGDRNALLASLDKFMDAASKTTKSTKQASLFDLSFVEEPEQEMKLEDAPPCTTKEKLSMEKEALGFYLSGHPLDAVQELLKSYPITTVGQLDEKEDGEEVIMAGLVVSIKEITTRNGDRMAFIGFEDKEGRTEVVVFPDVYREHHLIFAMDEPILIRGTVATDASNDSKKILANEAATLYEGLKKKAYKVVVKIPDSVQVSTLAMLKELTQNHPGELPLVIKVVNHNYEVTIDTGSYVDNAFVSEVSKINGVKTILQEVTNGKAVAV</sequence>
<dbReference type="Gene3D" id="1.10.150.870">
    <property type="match status" value="1"/>
</dbReference>
<dbReference type="Pfam" id="PF14579">
    <property type="entry name" value="HHH_6"/>
    <property type="match status" value="1"/>
</dbReference>
<feature type="domain" description="Polymerase/histidinol phosphatase N-terminal" evidence="9">
    <location>
        <begin position="5"/>
        <end position="72"/>
    </location>
</feature>
<dbReference type="OrthoDB" id="9803237at2"/>
<dbReference type="InterPro" id="IPR041931">
    <property type="entry name" value="DNA_pol3_alpha_thumb_dom"/>
</dbReference>
<dbReference type="InterPro" id="IPR004013">
    <property type="entry name" value="PHP_dom"/>
</dbReference>
<keyword evidence="4 10" id="KW-0808">Transferase</keyword>
<dbReference type="Proteomes" id="UP000063234">
    <property type="component" value="Chromosome"/>
</dbReference>
<dbReference type="SUPFAM" id="SSF89550">
    <property type="entry name" value="PHP domain-like"/>
    <property type="match status" value="1"/>
</dbReference>
<evidence type="ECO:0000259" key="9">
    <source>
        <dbReference type="SMART" id="SM00481"/>
    </source>
</evidence>
<dbReference type="InterPro" id="IPR003141">
    <property type="entry name" value="Pol/His_phosphatase_N"/>
</dbReference>
<dbReference type="Gene3D" id="1.10.10.1600">
    <property type="entry name" value="Bacterial DNA polymerase III alpha subunit, thumb domain"/>
    <property type="match status" value="1"/>
</dbReference>
<dbReference type="PANTHER" id="PTHR32294">
    <property type="entry name" value="DNA POLYMERASE III SUBUNIT ALPHA"/>
    <property type="match status" value="1"/>
</dbReference>
<keyword evidence="5 10" id="KW-0548">Nucleotidyltransferase</keyword>
<dbReference type="Pfam" id="PF01336">
    <property type="entry name" value="tRNA_anti-codon"/>
    <property type="match status" value="1"/>
</dbReference>
<dbReference type="InterPro" id="IPR011708">
    <property type="entry name" value="DNA_pol3_alpha_NTPase_dom"/>
</dbReference>
<comment type="subcellular location">
    <subcellularLocation>
        <location evidence="1">Cytoplasm</location>
    </subcellularLocation>
</comment>
<evidence type="ECO:0000256" key="2">
    <source>
        <dbReference type="ARBA" id="ARBA00012417"/>
    </source>
</evidence>
<dbReference type="STRING" id="1298851.TST_1702"/>
<dbReference type="SMART" id="SM00481">
    <property type="entry name" value="POLIIIAc"/>
    <property type="match status" value="1"/>
</dbReference>
<organism evidence="10 11">
    <name type="scientific">Thermosulfidibacter takaii (strain DSM 17441 / JCM 13301 / NBRC 103674 / ABI70S6)</name>
    <dbReference type="NCBI Taxonomy" id="1298851"/>
    <lineage>
        <taxon>Bacteria</taxon>
        <taxon>Pseudomonadati</taxon>
        <taxon>Thermosulfidibacterota</taxon>
        <taxon>Thermosulfidibacteria</taxon>
        <taxon>Thermosulfidibacterales</taxon>
        <taxon>Thermosulfidibacteraceae</taxon>
    </lineage>
</organism>
<dbReference type="NCBIfam" id="NF004226">
    <property type="entry name" value="PRK05673.1"/>
    <property type="match status" value="1"/>
</dbReference>
<gene>
    <name evidence="10" type="primary">dnaE</name>
    <name evidence="10" type="ORF">TST_1702</name>
</gene>
<dbReference type="Pfam" id="PF02811">
    <property type="entry name" value="PHP"/>
    <property type="match status" value="1"/>
</dbReference>
<dbReference type="GO" id="GO:0008408">
    <property type="term" value="F:3'-5' exonuclease activity"/>
    <property type="evidence" value="ECO:0007669"/>
    <property type="project" value="InterPro"/>
</dbReference>
<keyword evidence="6" id="KW-0235">DNA replication</keyword>
<dbReference type="GO" id="GO:0005737">
    <property type="term" value="C:cytoplasm"/>
    <property type="evidence" value="ECO:0007669"/>
    <property type="project" value="UniProtKB-SubCell"/>
</dbReference>
<dbReference type="InterPro" id="IPR004365">
    <property type="entry name" value="NA-bd_OB_tRNA"/>
</dbReference>
<dbReference type="NCBIfam" id="NF005298">
    <property type="entry name" value="PRK06826.1"/>
    <property type="match status" value="1"/>
</dbReference>
<dbReference type="KEGG" id="ttk:TST_1702"/>
<dbReference type="InterPro" id="IPR029460">
    <property type="entry name" value="DNAPol_HHH"/>
</dbReference>
<dbReference type="Pfam" id="PF07733">
    <property type="entry name" value="DNA_pol3_alpha"/>
    <property type="match status" value="1"/>
</dbReference>
<dbReference type="SUPFAM" id="SSF160975">
    <property type="entry name" value="AF1531-like"/>
    <property type="match status" value="1"/>
</dbReference>
<evidence type="ECO:0000313" key="11">
    <source>
        <dbReference type="Proteomes" id="UP000063234"/>
    </source>
</evidence>
<dbReference type="Gene3D" id="3.20.20.140">
    <property type="entry name" value="Metal-dependent hydrolases"/>
    <property type="match status" value="1"/>
</dbReference>
<evidence type="ECO:0000256" key="1">
    <source>
        <dbReference type="ARBA" id="ARBA00004496"/>
    </source>
</evidence>
<name>A0A0S3QVX8_THET7</name>
<dbReference type="PANTHER" id="PTHR32294:SF0">
    <property type="entry name" value="DNA POLYMERASE III SUBUNIT ALPHA"/>
    <property type="match status" value="1"/>
</dbReference>
<dbReference type="GO" id="GO:0006260">
    <property type="term" value="P:DNA replication"/>
    <property type="evidence" value="ECO:0007669"/>
    <property type="project" value="UniProtKB-KW"/>
</dbReference>
<keyword evidence="7" id="KW-0239">DNA-directed DNA polymerase</keyword>